<dbReference type="HOGENOM" id="CLU_3197297_0_0_7"/>
<evidence type="ECO:0000313" key="1">
    <source>
        <dbReference type="EMBL" id="ABS52374.1"/>
    </source>
</evidence>
<accession>A7I075</accession>
<reference evidence="2" key="1">
    <citation type="submission" date="2007-07" db="EMBL/GenBank/DDBJ databases">
        <title>Complete genome sequence of Campylobacter hominis ATCC BAA-381, a commensal isolated from the human gastrointestinal tract.</title>
        <authorList>
            <person name="Fouts D.E."/>
            <person name="Mongodin E.F."/>
            <person name="Puiu D."/>
            <person name="Sebastian Y."/>
            <person name="Miller W.G."/>
            <person name="Mandrell R.E."/>
            <person name="Nelson K.E."/>
        </authorList>
    </citation>
    <scope>NUCLEOTIDE SEQUENCE [LARGE SCALE GENOMIC DNA]</scope>
    <source>
        <strain evidence="2">ATCC BAA-381 / LMG 19568 / NCTC 13146 / CH001A</strain>
    </source>
</reference>
<dbReference type="Proteomes" id="UP000002407">
    <property type="component" value="Chromosome"/>
</dbReference>
<protein>
    <submittedName>
        <fullName evidence="1">Uncharacterized protein</fullName>
    </submittedName>
</protein>
<evidence type="ECO:0000313" key="2">
    <source>
        <dbReference type="Proteomes" id="UP000002407"/>
    </source>
</evidence>
<name>A7I075_CAMHC</name>
<sequence length="45" mass="5322">MTKMLKFALLDGYGIKFIIKSIKKNIEYILKFINFKTQKIILEAI</sequence>
<dbReference type="AlphaFoldDB" id="A7I075"/>
<organism evidence="1 2">
    <name type="scientific">Campylobacter hominis (strain ATCC BAA-381 / DSM 21671 / CCUG 45161 / LMG 19568 / NCTC 13146 / CH001A)</name>
    <dbReference type="NCBI Taxonomy" id="360107"/>
    <lineage>
        <taxon>Bacteria</taxon>
        <taxon>Pseudomonadati</taxon>
        <taxon>Campylobacterota</taxon>
        <taxon>Epsilonproteobacteria</taxon>
        <taxon>Campylobacterales</taxon>
        <taxon>Campylobacteraceae</taxon>
        <taxon>Campylobacter</taxon>
    </lineage>
</organism>
<gene>
    <name evidence="1" type="ordered locus">CHAB381_0314</name>
</gene>
<keyword evidence="2" id="KW-1185">Reference proteome</keyword>
<dbReference type="KEGG" id="cha:CHAB381_0314"/>
<dbReference type="STRING" id="360107.CHAB381_0314"/>
<proteinExistence type="predicted"/>
<dbReference type="EMBL" id="CP000776">
    <property type="protein sequence ID" value="ABS52374.1"/>
    <property type="molecule type" value="Genomic_DNA"/>
</dbReference>